<reference evidence="2 3" key="1">
    <citation type="submission" date="2020-08" db="EMBL/GenBank/DDBJ databases">
        <title>Sequencing the genomes of 1000 actinobacteria strains.</title>
        <authorList>
            <person name="Klenk H.-P."/>
        </authorList>
    </citation>
    <scope>NUCLEOTIDE SEQUENCE [LARGE SCALE GENOMIC DNA]</scope>
    <source>
        <strain evidence="2 3">DSM 45258</strain>
    </source>
</reference>
<evidence type="ECO:0000313" key="2">
    <source>
        <dbReference type="EMBL" id="MBB3037239.1"/>
    </source>
</evidence>
<dbReference type="AlphaFoldDB" id="A0A839RLR4"/>
<feature type="transmembrane region" description="Helical" evidence="1">
    <location>
        <begin position="20"/>
        <end position="38"/>
    </location>
</feature>
<evidence type="ECO:0000256" key="1">
    <source>
        <dbReference type="SAM" id="Phobius"/>
    </source>
</evidence>
<keyword evidence="3" id="KW-1185">Reference proteome</keyword>
<keyword evidence="1" id="KW-1133">Transmembrane helix</keyword>
<organism evidence="2 3">
    <name type="scientific">Hoyosella altamirensis</name>
    <dbReference type="NCBI Taxonomy" id="616997"/>
    <lineage>
        <taxon>Bacteria</taxon>
        <taxon>Bacillati</taxon>
        <taxon>Actinomycetota</taxon>
        <taxon>Actinomycetes</taxon>
        <taxon>Mycobacteriales</taxon>
        <taxon>Hoyosellaceae</taxon>
        <taxon>Hoyosella</taxon>
    </lineage>
</organism>
<gene>
    <name evidence="2" type="ORF">FHU29_001673</name>
</gene>
<evidence type="ECO:0000313" key="3">
    <source>
        <dbReference type="Proteomes" id="UP000567922"/>
    </source>
</evidence>
<dbReference type="Proteomes" id="UP000567922">
    <property type="component" value="Unassembled WGS sequence"/>
</dbReference>
<keyword evidence="1" id="KW-0812">Transmembrane</keyword>
<dbReference type="RefSeq" id="WP_157094905.1">
    <property type="nucleotide sequence ID" value="NZ_BDDI01000002.1"/>
</dbReference>
<dbReference type="EMBL" id="JACHWS010000001">
    <property type="protein sequence ID" value="MBB3037239.1"/>
    <property type="molecule type" value="Genomic_DNA"/>
</dbReference>
<proteinExistence type="predicted"/>
<comment type="caution">
    <text evidence="2">The sequence shown here is derived from an EMBL/GenBank/DDBJ whole genome shotgun (WGS) entry which is preliminary data.</text>
</comment>
<keyword evidence="1" id="KW-0472">Membrane</keyword>
<accession>A0A839RLR4</accession>
<sequence>MNRPRNCAHANIPGRHIWPWVLAFVSALMVGIGIGTTLCPVENCASTIVSPSPPDPGG</sequence>
<name>A0A839RLR4_9ACTN</name>
<protein>
    <submittedName>
        <fullName evidence="2">Uncharacterized protein</fullName>
    </submittedName>
</protein>